<evidence type="ECO:0000313" key="2">
    <source>
        <dbReference type="Proteomes" id="UP001162131"/>
    </source>
</evidence>
<reference evidence="1" key="1">
    <citation type="submission" date="2021-09" db="EMBL/GenBank/DDBJ databases">
        <authorList>
            <consortium name="AG Swart"/>
            <person name="Singh M."/>
            <person name="Singh A."/>
            <person name="Seah K."/>
            <person name="Emmerich C."/>
        </authorList>
    </citation>
    <scope>NUCLEOTIDE SEQUENCE</scope>
    <source>
        <strain evidence="1">ATCC30299</strain>
    </source>
</reference>
<dbReference type="Proteomes" id="UP001162131">
    <property type="component" value="Unassembled WGS sequence"/>
</dbReference>
<dbReference type="AlphaFoldDB" id="A0AAU9JUP3"/>
<protein>
    <submittedName>
        <fullName evidence="1">Uncharacterized protein</fullName>
    </submittedName>
</protein>
<accession>A0AAU9JUP3</accession>
<proteinExistence type="predicted"/>
<keyword evidence="2" id="KW-1185">Reference proteome</keyword>
<organism evidence="1 2">
    <name type="scientific">Blepharisma stoltei</name>
    <dbReference type="NCBI Taxonomy" id="1481888"/>
    <lineage>
        <taxon>Eukaryota</taxon>
        <taxon>Sar</taxon>
        <taxon>Alveolata</taxon>
        <taxon>Ciliophora</taxon>
        <taxon>Postciliodesmatophora</taxon>
        <taxon>Heterotrichea</taxon>
        <taxon>Heterotrichida</taxon>
        <taxon>Blepharismidae</taxon>
        <taxon>Blepharisma</taxon>
    </lineage>
</organism>
<evidence type="ECO:0000313" key="1">
    <source>
        <dbReference type="EMBL" id="CAG9329718.1"/>
    </source>
</evidence>
<comment type="caution">
    <text evidence="1">The sequence shown here is derived from an EMBL/GenBank/DDBJ whole genome shotgun (WGS) entry which is preliminary data.</text>
</comment>
<sequence length="94" mass="10688">MGCCNSLKSEPHQMIMSENYDMAKCTPLQDSISKSVLHSQINFQITRIKQPQSALDESVLSSVYETDNDLPLPDITIDEINNSNIKEKRPNYLE</sequence>
<name>A0AAU9JUP3_9CILI</name>
<dbReference type="EMBL" id="CAJZBQ010000048">
    <property type="protein sequence ID" value="CAG9329718.1"/>
    <property type="molecule type" value="Genomic_DNA"/>
</dbReference>
<gene>
    <name evidence="1" type="ORF">BSTOLATCC_MIC49339</name>
</gene>